<dbReference type="RefSeq" id="WP_070145904.1">
    <property type="nucleotide sequence ID" value="NZ_JBCMRK010000056.1"/>
</dbReference>
<keyword evidence="2" id="KW-0472">Membrane</keyword>
<sequence length="256" mass="29656">MNKLKWGSRVIFCFLAISACFVLAIGITKGAFFAKEKVVDFFYQEGEADVSSEETIRKSKESLEGSRRGEAREPGDDSGGALGEIENPPDSDEEGYFKEGKFERFSQDKKGQNDDAGFIGVSIENIFIQIGILFLVMVIIIFIFRRMRNKKQTIHHIHLKQKEVRKIGEDAEQEERDSLILPAEEVRAMLIKWELTLSKFEKRRLQETVQQWFSRIHKNSDIIPIYEKVRYGEGTASNEELQMMRKWIHENVKKSL</sequence>
<evidence type="ECO:0000256" key="2">
    <source>
        <dbReference type="SAM" id="Phobius"/>
    </source>
</evidence>
<dbReference type="PROSITE" id="PS51257">
    <property type="entry name" value="PROKAR_LIPOPROTEIN"/>
    <property type="match status" value="1"/>
</dbReference>
<feature type="region of interest" description="Disordered" evidence="1">
    <location>
        <begin position="53"/>
        <end position="93"/>
    </location>
</feature>
<gene>
    <name evidence="3" type="ORF">BWGOE8_56330</name>
</gene>
<evidence type="ECO:0000313" key="3">
    <source>
        <dbReference type="EMBL" id="OFD70398.1"/>
    </source>
</evidence>
<dbReference type="EMBL" id="LXLT01000090">
    <property type="protein sequence ID" value="OFD70398.1"/>
    <property type="molecule type" value="Genomic_DNA"/>
</dbReference>
<dbReference type="AlphaFoldDB" id="A0A1E8AYQ2"/>
<name>A0A1E8AYQ2_BACMY</name>
<dbReference type="PATRIC" id="fig|86662.25.peg.5801"/>
<proteinExistence type="predicted"/>
<organism evidence="3 4">
    <name type="scientific">Bacillus mycoides</name>
    <dbReference type="NCBI Taxonomy" id="1405"/>
    <lineage>
        <taxon>Bacteria</taxon>
        <taxon>Bacillati</taxon>
        <taxon>Bacillota</taxon>
        <taxon>Bacilli</taxon>
        <taxon>Bacillales</taxon>
        <taxon>Bacillaceae</taxon>
        <taxon>Bacillus</taxon>
        <taxon>Bacillus cereus group</taxon>
    </lineage>
</organism>
<keyword evidence="2" id="KW-0812">Transmembrane</keyword>
<protein>
    <recommendedName>
        <fullName evidence="5">DUF4129 domain-containing protein</fullName>
    </recommendedName>
</protein>
<comment type="caution">
    <text evidence="3">The sequence shown here is derived from an EMBL/GenBank/DDBJ whole genome shotgun (WGS) entry which is preliminary data.</text>
</comment>
<evidence type="ECO:0000256" key="1">
    <source>
        <dbReference type="SAM" id="MobiDB-lite"/>
    </source>
</evidence>
<reference evidence="3 4" key="1">
    <citation type="submission" date="2016-05" db="EMBL/GenBank/DDBJ databases">
        <title>Bacillus thuringiensis and Bacillus weihenstephanensis as novel biocontrol agents of wilt causing Verticillium species.</title>
        <authorList>
            <person name="Hollensteiner J."/>
            <person name="Wemheuer F."/>
            <person name="Harting R."/>
            <person name="Kolarzyk A."/>
            <person name="Diaz-Valerio S."/>
            <person name="Poehlein A."/>
            <person name="Brzuszkiewicz E."/>
            <person name="Nesemann K."/>
            <person name="Braus-Stromeyer S."/>
            <person name="Braus G."/>
            <person name="Daniel R."/>
            <person name="Liesegang H."/>
        </authorList>
    </citation>
    <scope>NUCLEOTIDE SEQUENCE [LARGE SCALE GENOMIC DNA]</scope>
    <source>
        <strain evidence="3 4">GOE8</strain>
    </source>
</reference>
<evidence type="ECO:0008006" key="5">
    <source>
        <dbReference type="Google" id="ProtNLM"/>
    </source>
</evidence>
<keyword evidence="2" id="KW-1133">Transmembrane helix</keyword>
<feature type="compositionally biased region" description="Basic and acidic residues" evidence="1">
    <location>
        <begin position="54"/>
        <end position="75"/>
    </location>
</feature>
<feature type="transmembrane region" description="Helical" evidence="2">
    <location>
        <begin position="126"/>
        <end position="144"/>
    </location>
</feature>
<evidence type="ECO:0000313" key="4">
    <source>
        <dbReference type="Proteomes" id="UP000175706"/>
    </source>
</evidence>
<accession>A0A1E8AYQ2</accession>
<dbReference type="Proteomes" id="UP000175706">
    <property type="component" value="Unassembled WGS sequence"/>
</dbReference>